<feature type="region of interest" description="Disordered" evidence="2">
    <location>
        <begin position="36"/>
        <end position="82"/>
    </location>
</feature>
<dbReference type="Gene3D" id="2.40.128.20">
    <property type="match status" value="1"/>
</dbReference>
<feature type="region of interest" description="Disordered" evidence="2">
    <location>
        <begin position="362"/>
        <end position="387"/>
    </location>
</feature>
<sequence length="485" mass="49366">MRAVLLAAVLALASGPGAQGLWLGRLDPSQVTAPGVAQAGHLTPGPALQAGHLTPGPALRAPSPGSPDGHGHRGPGTLGGGCRTGSPAAPIQLLGSWYVLAVASGEKGFALEKAARSIEGVVLTLTPENRLQVRSSRHRLERCELSVVELLKQKPGWVFANPSLGVAQFRVLGTNFRDFAVVLMQLDSQDGAFSTVELYSEGGGGGGRRGRVGCDLTPDGASCPLRPPLGAAHGRPSCTEGGQWAAGVPLVPASGQPWGPAGAQAGLGCPVPGRTELASPEAARVFAKWSRDLGFLAQQQTQLQPDCECGPGWAGATPGSCRAWAGRRGSAPSVPAASHRTSLPVSCARRVLQVSRVLGRGPAAGDACRRAPRGPSPSLVSSEGGSRRVSTRVRWRLAEHCSPSAARAGPWACRSQGLSLQTQIKRLYRPTASAVCAPGLRGQTGLGAPGLGCGVCGMGGVGGGGQGPGRGSDPEDWMQGAPGVQ</sequence>
<dbReference type="InterPro" id="IPR002345">
    <property type="entry name" value="Lipocalin"/>
</dbReference>
<evidence type="ECO:0000256" key="2">
    <source>
        <dbReference type="SAM" id="MobiDB-lite"/>
    </source>
</evidence>
<organism evidence="4 5">
    <name type="scientific">Galemys pyrenaicus</name>
    <name type="common">Iberian desman</name>
    <name type="synonym">Pyrenean desman</name>
    <dbReference type="NCBI Taxonomy" id="202257"/>
    <lineage>
        <taxon>Eukaryota</taxon>
        <taxon>Metazoa</taxon>
        <taxon>Chordata</taxon>
        <taxon>Craniata</taxon>
        <taxon>Vertebrata</taxon>
        <taxon>Euteleostomi</taxon>
        <taxon>Mammalia</taxon>
        <taxon>Eutheria</taxon>
        <taxon>Laurasiatheria</taxon>
        <taxon>Eulipotyphla</taxon>
        <taxon>Talpidae</taxon>
        <taxon>Galemys</taxon>
    </lineage>
</organism>
<evidence type="ECO:0000256" key="1">
    <source>
        <dbReference type="ARBA" id="ARBA00006889"/>
    </source>
</evidence>
<keyword evidence="5" id="KW-1185">Reference proteome</keyword>
<comment type="similarity">
    <text evidence="1">Belongs to the calycin superfamily. Lipocalin family.</text>
</comment>
<dbReference type="EMBL" id="JAGFMF010011628">
    <property type="protein sequence ID" value="KAG8518644.1"/>
    <property type="molecule type" value="Genomic_DNA"/>
</dbReference>
<comment type="caution">
    <text evidence="4">The sequence shown here is derived from an EMBL/GenBank/DDBJ whole genome shotgun (WGS) entry which is preliminary data.</text>
</comment>
<accession>A0A8J6AZG7</accession>
<dbReference type="PANTHER" id="PTHR11430">
    <property type="entry name" value="LIPOCALIN"/>
    <property type="match status" value="1"/>
</dbReference>
<protein>
    <submittedName>
        <fullName evidence="4">Epididymal-specific lipocalin-6</fullName>
    </submittedName>
</protein>
<dbReference type="GO" id="GO:0036094">
    <property type="term" value="F:small molecule binding"/>
    <property type="evidence" value="ECO:0007669"/>
    <property type="project" value="InterPro"/>
</dbReference>
<feature type="signal peptide" evidence="3">
    <location>
        <begin position="1"/>
        <end position="20"/>
    </location>
</feature>
<feature type="chain" id="PRO_5035229604" evidence="3">
    <location>
        <begin position="21"/>
        <end position="485"/>
    </location>
</feature>
<gene>
    <name evidence="4" type="ORF">J0S82_018123</name>
</gene>
<evidence type="ECO:0000313" key="4">
    <source>
        <dbReference type="EMBL" id="KAG8518644.1"/>
    </source>
</evidence>
<dbReference type="AlphaFoldDB" id="A0A8J6AZG7"/>
<name>A0A8J6AZG7_GALPY</name>
<reference evidence="4" key="1">
    <citation type="journal article" date="2021" name="Evol. Appl.">
        <title>The genome of the Pyrenean desman and the effects of bottlenecks and inbreeding on the genomic landscape of an endangered species.</title>
        <authorList>
            <person name="Escoda L."/>
            <person name="Castresana J."/>
        </authorList>
    </citation>
    <scope>NUCLEOTIDE SEQUENCE</scope>
    <source>
        <strain evidence="4">IBE-C5619</strain>
    </source>
</reference>
<dbReference type="SUPFAM" id="SSF50814">
    <property type="entry name" value="Lipocalins"/>
    <property type="match status" value="1"/>
</dbReference>
<evidence type="ECO:0000313" key="5">
    <source>
        <dbReference type="Proteomes" id="UP000700334"/>
    </source>
</evidence>
<dbReference type="Proteomes" id="UP000700334">
    <property type="component" value="Unassembled WGS sequence"/>
</dbReference>
<dbReference type="PANTHER" id="PTHR11430:SF10">
    <property type="entry name" value="EPIDIDYMAL-SPECIFIC LIPOCALIN-6"/>
    <property type="match status" value="1"/>
</dbReference>
<keyword evidence="3" id="KW-0732">Signal</keyword>
<evidence type="ECO:0000256" key="3">
    <source>
        <dbReference type="SAM" id="SignalP"/>
    </source>
</evidence>
<dbReference type="InterPro" id="IPR012674">
    <property type="entry name" value="Calycin"/>
</dbReference>
<dbReference type="OrthoDB" id="9574594at2759"/>
<proteinExistence type="inferred from homology"/>
<feature type="region of interest" description="Disordered" evidence="2">
    <location>
        <begin position="464"/>
        <end position="485"/>
    </location>
</feature>